<dbReference type="GO" id="GO:0009279">
    <property type="term" value="C:cell outer membrane"/>
    <property type="evidence" value="ECO:0007669"/>
    <property type="project" value="UniProtKB-SubCell"/>
</dbReference>
<evidence type="ECO:0000256" key="2">
    <source>
        <dbReference type="ARBA" id="ARBA00022448"/>
    </source>
</evidence>
<keyword evidence="3 7" id="KW-1134">Transmembrane beta strand</keyword>
<evidence type="ECO:0000256" key="7">
    <source>
        <dbReference type="PROSITE-ProRule" id="PRU01360"/>
    </source>
</evidence>
<evidence type="ECO:0000256" key="8">
    <source>
        <dbReference type="SAM" id="SignalP"/>
    </source>
</evidence>
<dbReference type="Gene3D" id="2.60.40.1120">
    <property type="entry name" value="Carboxypeptidase-like, regulatory domain"/>
    <property type="match status" value="1"/>
</dbReference>
<dbReference type="FunFam" id="2.170.130.10:FF:000008">
    <property type="entry name" value="SusC/RagA family TonB-linked outer membrane protein"/>
    <property type="match status" value="1"/>
</dbReference>
<evidence type="ECO:0000256" key="5">
    <source>
        <dbReference type="ARBA" id="ARBA00023136"/>
    </source>
</evidence>
<dbReference type="PROSITE" id="PS52016">
    <property type="entry name" value="TONB_DEPENDENT_REC_3"/>
    <property type="match status" value="1"/>
</dbReference>
<keyword evidence="5 7" id="KW-0472">Membrane</keyword>
<feature type="signal peptide" evidence="8">
    <location>
        <begin position="1"/>
        <end position="17"/>
    </location>
</feature>
<evidence type="ECO:0000256" key="1">
    <source>
        <dbReference type="ARBA" id="ARBA00004571"/>
    </source>
</evidence>
<dbReference type="InterPro" id="IPR008969">
    <property type="entry name" value="CarboxyPept-like_regulatory"/>
</dbReference>
<reference evidence="10 11" key="1">
    <citation type="journal article" date="2023" name="Antonie Van Leeuwenhoek">
        <title>Flavobacterium potami sp. nov., a multi-metal resistance genes harbouring bacterium isolated from shallow river silt.</title>
        <authorList>
            <person name="Li S."/>
            <person name="Mao S."/>
            <person name="Mu W."/>
            <person name="Guo B."/>
            <person name="Li C."/>
            <person name="Zhu Q."/>
            <person name="Hou X."/>
            <person name="Zhao Y."/>
            <person name="Wei S."/>
            <person name="Liu H."/>
            <person name="Liu A."/>
        </authorList>
    </citation>
    <scope>NUCLEOTIDE SEQUENCE [LARGE SCALE GENOMIC DNA]</scope>
    <source>
        <strain evidence="10 11">17A</strain>
    </source>
</reference>
<protein>
    <submittedName>
        <fullName evidence="10">TonB-dependent receptor</fullName>
    </submittedName>
</protein>
<feature type="domain" description="Secretin/TonB short N-terminal" evidence="9">
    <location>
        <begin position="48"/>
        <end position="99"/>
    </location>
</feature>
<dbReference type="Pfam" id="PF07715">
    <property type="entry name" value="Plug"/>
    <property type="match status" value="1"/>
</dbReference>
<feature type="chain" id="PRO_5040772568" evidence="8">
    <location>
        <begin position="18"/>
        <end position="1108"/>
    </location>
</feature>
<gene>
    <name evidence="10" type="ORF">K6T82_21425</name>
</gene>
<dbReference type="Proteomes" id="UP001139366">
    <property type="component" value="Unassembled WGS sequence"/>
</dbReference>
<dbReference type="EMBL" id="JAINUY010000008">
    <property type="protein sequence ID" value="MBZ4037335.1"/>
    <property type="molecule type" value="Genomic_DNA"/>
</dbReference>
<dbReference type="SUPFAM" id="SSF56935">
    <property type="entry name" value="Porins"/>
    <property type="match status" value="1"/>
</dbReference>
<dbReference type="InterPro" id="IPR023996">
    <property type="entry name" value="TonB-dep_OMP_SusC/RagA"/>
</dbReference>
<dbReference type="RefSeq" id="WP_223710498.1">
    <property type="nucleotide sequence ID" value="NZ_JAINUY010000008.1"/>
</dbReference>
<evidence type="ECO:0000256" key="6">
    <source>
        <dbReference type="ARBA" id="ARBA00023237"/>
    </source>
</evidence>
<dbReference type="InterPro" id="IPR012910">
    <property type="entry name" value="Plug_dom"/>
</dbReference>
<keyword evidence="6 7" id="KW-0998">Cell outer membrane</keyword>
<keyword evidence="11" id="KW-1185">Reference proteome</keyword>
<dbReference type="SMART" id="SM00965">
    <property type="entry name" value="STN"/>
    <property type="match status" value="1"/>
</dbReference>
<comment type="similarity">
    <text evidence="7">Belongs to the TonB-dependent receptor family.</text>
</comment>
<dbReference type="InterPro" id="IPR037066">
    <property type="entry name" value="Plug_dom_sf"/>
</dbReference>
<dbReference type="InterPro" id="IPR039426">
    <property type="entry name" value="TonB-dep_rcpt-like"/>
</dbReference>
<evidence type="ECO:0000256" key="4">
    <source>
        <dbReference type="ARBA" id="ARBA00022692"/>
    </source>
</evidence>
<dbReference type="AlphaFoldDB" id="A0A9X1HEK9"/>
<dbReference type="Pfam" id="PF07660">
    <property type="entry name" value="STN"/>
    <property type="match status" value="1"/>
</dbReference>
<dbReference type="InterPro" id="IPR023997">
    <property type="entry name" value="TonB-dep_OMP_SusC/RagA_CS"/>
</dbReference>
<evidence type="ECO:0000313" key="10">
    <source>
        <dbReference type="EMBL" id="MBZ4037335.1"/>
    </source>
</evidence>
<dbReference type="Gene3D" id="2.40.170.20">
    <property type="entry name" value="TonB-dependent receptor, beta-barrel domain"/>
    <property type="match status" value="1"/>
</dbReference>
<keyword evidence="10" id="KW-0675">Receptor</keyword>
<dbReference type="InterPro" id="IPR011662">
    <property type="entry name" value="Secretin/TonB_short_N"/>
</dbReference>
<evidence type="ECO:0000259" key="9">
    <source>
        <dbReference type="SMART" id="SM00965"/>
    </source>
</evidence>
<proteinExistence type="inferred from homology"/>
<name>A0A9X1HEK9_9FLAO</name>
<keyword evidence="8" id="KW-0732">Signal</keyword>
<dbReference type="InterPro" id="IPR036942">
    <property type="entry name" value="Beta-barrel_TonB_sf"/>
</dbReference>
<keyword evidence="2 7" id="KW-0813">Transport</keyword>
<evidence type="ECO:0000256" key="3">
    <source>
        <dbReference type="ARBA" id="ARBA00022452"/>
    </source>
</evidence>
<dbReference type="SUPFAM" id="SSF49464">
    <property type="entry name" value="Carboxypeptidase regulatory domain-like"/>
    <property type="match status" value="1"/>
</dbReference>
<accession>A0A9X1HEK9</accession>
<organism evidence="10 11">
    <name type="scientific">Flavobacterium potami</name>
    <dbReference type="NCBI Taxonomy" id="2872310"/>
    <lineage>
        <taxon>Bacteria</taxon>
        <taxon>Pseudomonadati</taxon>
        <taxon>Bacteroidota</taxon>
        <taxon>Flavobacteriia</taxon>
        <taxon>Flavobacteriales</taxon>
        <taxon>Flavobacteriaceae</taxon>
        <taxon>Flavobacterium</taxon>
    </lineage>
</organism>
<dbReference type="Pfam" id="PF13715">
    <property type="entry name" value="CarbopepD_reg_2"/>
    <property type="match status" value="1"/>
</dbReference>
<comment type="caution">
    <text evidence="10">The sequence shown here is derived from an EMBL/GenBank/DDBJ whole genome shotgun (WGS) entry which is preliminary data.</text>
</comment>
<evidence type="ECO:0000313" key="11">
    <source>
        <dbReference type="Proteomes" id="UP001139366"/>
    </source>
</evidence>
<dbReference type="NCBIfam" id="TIGR04056">
    <property type="entry name" value="OMP_RagA_SusC"/>
    <property type="match status" value="1"/>
</dbReference>
<dbReference type="NCBIfam" id="TIGR04057">
    <property type="entry name" value="SusC_RagA_signa"/>
    <property type="match status" value="1"/>
</dbReference>
<comment type="subcellular location">
    <subcellularLocation>
        <location evidence="1 7">Cell outer membrane</location>
        <topology evidence="1 7">Multi-pass membrane protein</topology>
    </subcellularLocation>
</comment>
<dbReference type="Gene3D" id="2.170.130.10">
    <property type="entry name" value="TonB-dependent receptor, plug domain"/>
    <property type="match status" value="1"/>
</dbReference>
<sequence length="1108" mass="122768">MKLTTLLLMLSLMRIQAGVYSQNTKLTLNMNNAPVEKLFNKVESVSEYRFLFESSAIDLDRKVTINVKKKGITEILDEVFRNTDISYSINDRQIILTKKKIQAHLQEKNSVPKVIAEQGIEITGVVTDSKNMPIPGANVIEKGTNNGVSTDLDGKFTIRVSGSNSVLVFSFIGFENKEVTVGQSKSLSVILNEQNSALNEVVIVGYGAVKKKDLTGAVATVKSTDIALNPVASPMEALQGRVSGLDIQRPSGKAGTSPKVLLRGNRSLTASQDPLYIIDGIPSSIDNLNTNDIETIDVLKDASSTAIYGSSGANGVIIVTTKKAKAGKTQIDFNSYFGLNGFSSFPAPLTGEKWLNYKRDRFFLDNGYQATSLTDLGLNASAVAAIENGQYVNWIDETLQVGTQQNHNLFMRGGSEKVQGYFSLGYVGEEGIYKNDKMNKFNSRGGIDLKFSDKFKTGFQLILNYSKGSTTNSRINKAYSVYPLGVPFDENGDVNLYPIAGDPNNISILANNYPGAFADESMGYNIQFNPYLEIEFAKNLKLRSNLGTRFSGNRAGTFQSKNSYNLLTEGRTASEATYNMTLGYSYIWENILNYNFKAGKNHDFTVTGITSWADTRSEGTFMGGNGLDYDDFLFYNMGAVKNLTTRMNTYSQFNRMSFAGRLNYSFKGKYLFQLTNRWDGVSPLADGNKWSAFPSASVAWRISDEAFMQGTSSWLNNLKIRLGYGVSGSANIDPYSSLTRTSTKTSNLSLGGGTALPMYVPTEHISNPDLTWERSTNTNLGLDISVLRNRIDLVAEYYWTQTDGILWDRRLPTSSGGYDGKTPYKKTSNIATSQNRGFELAINTKNIETENFKWNTSFTYTHAKEKLTNIDLGNLSVSQLISEGLFIGQTPAAGGVFYDYKKIGIWQLGQETEAALYGAKPGDIKLQTVEQFDANGVSDNGVHVYSTKDRMIVGNNVPDYFFGMQNTFKYKNFDFTVFVNGRYGGMMRAQVLGYWNKEAQPETYSYWTQDNPTNDFPRPGGTFNTQFQSALELVDASYIKIKNITIGYSMPDDFLKKSGLNSLRLYATAYNPFVFSRSHLLKDVDPENGGSDSFPLFKQVIFGLNLSL</sequence>
<keyword evidence="4 7" id="KW-0812">Transmembrane</keyword>